<comment type="subcellular location">
    <subcellularLocation>
        <location evidence="1">Nucleus</location>
    </subcellularLocation>
</comment>
<feature type="region of interest" description="Disordered" evidence="11">
    <location>
        <begin position="560"/>
        <end position="697"/>
    </location>
</feature>
<evidence type="ECO:0000256" key="10">
    <source>
        <dbReference type="PROSITE-ProRule" id="PRU00322"/>
    </source>
</evidence>
<dbReference type="Gene3D" id="3.30.40.10">
    <property type="entry name" value="Zinc/RING finger domain, C3HC4 (zinc finger)"/>
    <property type="match status" value="2"/>
</dbReference>
<evidence type="ECO:0000256" key="4">
    <source>
        <dbReference type="ARBA" id="ARBA00022833"/>
    </source>
</evidence>
<feature type="compositionally biased region" description="Polar residues" evidence="11">
    <location>
        <begin position="626"/>
        <end position="639"/>
    </location>
</feature>
<evidence type="ECO:0000256" key="5">
    <source>
        <dbReference type="ARBA" id="ARBA00023015"/>
    </source>
</evidence>
<organism evidence="14 15">
    <name type="scientific">Cyclotella atomus</name>
    <dbReference type="NCBI Taxonomy" id="382360"/>
    <lineage>
        <taxon>Eukaryota</taxon>
        <taxon>Sar</taxon>
        <taxon>Stramenopiles</taxon>
        <taxon>Ochrophyta</taxon>
        <taxon>Bacillariophyta</taxon>
        <taxon>Coscinodiscophyceae</taxon>
        <taxon>Thalassiosirophycidae</taxon>
        <taxon>Stephanodiscales</taxon>
        <taxon>Stephanodiscaceae</taxon>
        <taxon>Cyclotella</taxon>
    </lineage>
</organism>
<dbReference type="PROSITE" id="PS01359">
    <property type="entry name" value="ZF_PHD_1"/>
    <property type="match status" value="1"/>
</dbReference>
<keyword evidence="6" id="KW-0238">DNA-binding</keyword>
<feature type="region of interest" description="Disordered" evidence="11">
    <location>
        <begin position="399"/>
        <end position="465"/>
    </location>
</feature>
<feature type="compositionally biased region" description="Acidic residues" evidence="11">
    <location>
        <begin position="1107"/>
        <end position="1121"/>
    </location>
</feature>
<keyword evidence="8" id="KW-0804">Transcription</keyword>
<feature type="compositionally biased region" description="Polar residues" evidence="11">
    <location>
        <begin position="272"/>
        <end position="294"/>
    </location>
</feature>
<feature type="region of interest" description="Disordered" evidence="11">
    <location>
        <begin position="313"/>
        <end position="367"/>
    </location>
</feature>
<feature type="region of interest" description="Disordered" evidence="11">
    <location>
        <begin position="1"/>
        <end position="96"/>
    </location>
</feature>
<comment type="caution">
    <text evidence="14">The sequence shown here is derived from an EMBL/GenBank/DDBJ whole genome shotgun (WGS) entry which is preliminary data.</text>
</comment>
<dbReference type="InterPro" id="IPR011011">
    <property type="entry name" value="Znf_FYVE_PHD"/>
</dbReference>
<reference evidence="14 15" key="1">
    <citation type="submission" date="2024-10" db="EMBL/GenBank/DDBJ databases">
        <title>Updated reference genomes for cyclostephanoid diatoms.</title>
        <authorList>
            <person name="Roberts W.R."/>
            <person name="Alverson A.J."/>
        </authorList>
    </citation>
    <scope>NUCLEOTIDE SEQUENCE [LARGE SCALE GENOMIC DNA]</scope>
    <source>
        <strain evidence="14 15">AJA010-31</strain>
    </source>
</reference>
<keyword evidence="5" id="KW-0805">Transcription regulation</keyword>
<dbReference type="SUPFAM" id="SSF57903">
    <property type="entry name" value="FYVE/PHD zinc finger"/>
    <property type="match status" value="2"/>
</dbReference>
<evidence type="ECO:0000256" key="6">
    <source>
        <dbReference type="ARBA" id="ARBA00023125"/>
    </source>
</evidence>
<feature type="compositionally biased region" description="Acidic residues" evidence="11">
    <location>
        <begin position="640"/>
        <end position="652"/>
    </location>
</feature>
<evidence type="ECO:0000256" key="1">
    <source>
        <dbReference type="ARBA" id="ARBA00004123"/>
    </source>
</evidence>
<gene>
    <name evidence="14" type="ORF">ACHAWO_007475</name>
</gene>
<sequence>MMGNTPTRVKHSAPTATDQKRSVAATSENNAGVQSTETEGQSDLMAPPNSAHAPTQSSMEKSENVEGPTESSMDVEEPAESSTGTRSKRIRRAPVKFVARPSKQGVGVEEGDTAFLEGNLKNVGSNVKRKSAESSLSAEADESAGVNLQCVGVEMKSGSRNEAAGKKDSANIAKAATKSTNEANKRKREPVASSSKQLKSNKGDAIYVKPVEVNEVKKQYVSRRKSAISRRPRQLQPTEKILAHREEIAAAAAKQQSKSNAKANDKFKKTKLQQSATAKPSKSSKQNSRQSTLATAKLPPEENWICTTCNRANDNSRKRCSECQGWKGGMREDIRSPIKHKKTAGSKSSPAKKSVSTKPESKDNSTGDWQCANCGANVLKIKKRCGKCQSWKGGIRKNIRSAKKKARGGYNAPIKDESTRGDGASTGEDDAFVVNPSEEKKTVRNRGSTKNRSSAKSEEEPDDDNLDDVACCLCKCSVDFGDEFFFLPQSSNAVADVATDNTAPILQLGEGSNTSTDDADRAIAKTSEVGEEHIARDECAQEANSSAIISSECSIEEISEAANEVRSSPKTVIHPKDESETNANADLPDSSQIDVENEPMDEISEAANEVRSSPKTVIHPKDESETNANADLPDSSQIDVENEPMDGVECTEDSSPVDSPVPVDDERKPSPIPTKSQSDESSDDKSEQSKPPFRLPRHFYDPGNCLILCDGPEYANRQKNGSLYRCDRAYHQLCHFIPVFNVPRGSWRCLICRYRDSQYLKQKSAKGDKSIAEGELSDEQLSQIFQLDREGTTSNDVLLAEHSFELLSAPMKAKLLNAELTNRAKSLIKTCFSNIRTAEHSIRAFTETSKARKGLMERIENMGLPQELVQCFTRIAQSKMKVRDLITGVETSIKTRQRHDLDIGDVNQSEGTDAVVDLMRWHSKQNDPELFSHLFPEGERTLARRRVEPRTDEANLEPDDTSNSSGVSLDNLRCGCCLKGHASDDNDLLLCDGVGCYRAFHMNCLQPKMTPEQIEADNIENWFCPLCTAHGELIHFTHQEYLGDEGVSSSPPKEWECAHDVFPEAELEVSVAHKMKNDIRDEEVDQFLSQSLGVALPAHKTDTASLEFDDEDEESDDDYDSDCVRGEDNDDSESEDSIEEEKKLLKEKIDKDELDALSLGAGDDIDTQSSDDNTGSRRSRRTRSARQARDSSTCDSDSEISDTKPDVGTLDTANIVYGKRNRTKVDYRKLNDAMFGDESDDDAKVGVIFFQTTALVAFVKVKTRHLSFQGANEFTYKPKAKVQQDTESSGESEDEGEESDNEDSKPTLAISKATSTKKRKQSQASTNKWRCMKCGNMCEAEKKRCGVRTCQAWRGGIRENIRSPVKGKK</sequence>
<feature type="region of interest" description="Disordered" evidence="11">
    <location>
        <begin position="121"/>
        <end position="145"/>
    </location>
</feature>
<accession>A0ABD3NGY2</accession>
<feature type="region of interest" description="Disordered" evidence="11">
    <location>
        <begin position="1278"/>
        <end position="1327"/>
    </location>
</feature>
<keyword evidence="4" id="KW-0862">Zinc</keyword>
<dbReference type="GO" id="GO:0005634">
    <property type="term" value="C:nucleus"/>
    <property type="evidence" value="ECO:0007669"/>
    <property type="project" value="UniProtKB-SubCell"/>
</dbReference>
<feature type="compositionally biased region" description="Acidic residues" evidence="11">
    <location>
        <begin position="595"/>
        <end position="604"/>
    </location>
</feature>
<dbReference type="PANTHER" id="PTHR12628">
    <property type="entry name" value="POLYCOMB-LIKE TRANSCRIPTION FACTOR"/>
    <property type="match status" value="1"/>
</dbReference>
<keyword evidence="15" id="KW-1185">Reference proteome</keyword>
<feature type="compositionally biased region" description="Polar residues" evidence="11">
    <location>
        <begin position="345"/>
        <end position="358"/>
    </location>
</feature>
<name>A0ABD3NGY2_9STRA</name>
<feature type="compositionally biased region" description="Basic residues" evidence="11">
    <location>
        <begin position="220"/>
        <end position="233"/>
    </location>
</feature>
<feature type="compositionally biased region" description="Basic residues" evidence="11">
    <location>
        <begin position="1177"/>
        <end position="1186"/>
    </location>
</feature>
<dbReference type="PROSITE" id="PS01358">
    <property type="entry name" value="ZF_RANBP2_1"/>
    <property type="match status" value="1"/>
</dbReference>
<keyword evidence="9" id="KW-0539">Nucleus</keyword>
<dbReference type="Proteomes" id="UP001530400">
    <property type="component" value="Unassembled WGS sequence"/>
</dbReference>
<dbReference type="InterPro" id="IPR001965">
    <property type="entry name" value="Znf_PHD"/>
</dbReference>
<feature type="compositionally biased region" description="Polar residues" evidence="11">
    <location>
        <begin position="24"/>
        <end position="41"/>
    </location>
</feature>
<evidence type="ECO:0000313" key="14">
    <source>
        <dbReference type="EMBL" id="KAL3774217.1"/>
    </source>
</evidence>
<feature type="region of interest" description="Disordered" evidence="11">
    <location>
        <begin position="1103"/>
        <end position="1140"/>
    </location>
</feature>
<dbReference type="SMART" id="SM00249">
    <property type="entry name" value="PHD"/>
    <property type="match status" value="2"/>
</dbReference>
<evidence type="ECO:0008006" key="16">
    <source>
        <dbReference type="Google" id="ProtNLM"/>
    </source>
</evidence>
<feature type="compositionally biased region" description="Low complexity" evidence="11">
    <location>
        <begin position="249"/>
        <end position="262"/>
    </location>
</feature>
<feature type="compositionally biased region" description="Acidic residues" evidence="11">
    <location>
        <begin position="1128"/>
        <end position="1139"/>
    </location>
</feature>
<keyword evidence="3 10" id="KW-0863">Zinc-finger</keyword>
<dbReference type="GO" id="GO:0008270">
    <property type="term" value="F:zinc ion binding"/>
    <property type="evidence" value="ECO:0007669"/>
    <property type="project" value="UniProtKB-KW"/>
</dbReference>
<dbReference type="PROSITE" id="PS50199">
    <property type="entry name" value="ZF_RANBP2_2"/>
    <property type="match status" value="1"/>
</dbReference>
<dbReference type="InterPro" id="IPR001876">
    <property type="entry name" value="Znf_RanBP2"/>
</dbReference>
<feature type="region of interest" description="Disordered" evidence="11">
    <location>
        <begin position="1159"/>
        <end position="1209"/>
    </location>
</feature>
<dbReference type="PANTHER" id="PTHR12628:SF10">
    <property type="entry name" value="HOMEOBOX DOMAIN-CONTAINING PROTEIN"/>
    <property type="match status" value="1"/>
</dbReference>
<dbReference type="EMBL" id="JALLPJ020001204">
    <property type="protein sequence ID" value="KAL3774217.1"/>
    <property type="molecule type" value="Genomic_DNA"/>
</dbReference>
<dbReference type="CDD" id="cd15504">
    <property type="entry name" value="PHD_PRHA_like"/>
    <property type="match status" value="1"/>
</dbReference>
<evidence type="ECO:0000259" key="13">
    <source>
        <dbReference type="PROSITE" id="PS50199"/>
    </source>
</evidence>
<feature type="compositionally biased region" description="Polar residues" evidence="11">
    <location>
        <begin position="581"/>
        <end position="594"/>
    </location>
</feature>
<dbReference type="InterPro" id="IPR045876">
    <property type="entry name" value="PRHA-like_PHD-finger"/>
</dbReference>
<feature type="domain" description="RanBP2-type" evidence="13">
    <location>
        <begin position="300"/>
        <end position="329"/>
    </location>
</feature>
<evidence type="ECO:0000313" key="15">
    <source>
        <dbReference type="Proteomes" id="UP001530400"/>
    </source>
</evidence>
<protein>
    <recommendedName>
        <fullName evidence="16">PHD-type domain-containing protein</fullName>
    </recommendedName>
</protein>
<evidence type="ECO:0000256" key="11">
    <source>
        <dbReference type="SAM" id="MobiDB-lite"/>
    </source>
</evidence>
<evidence type="ECO:0000256" key="8">
    <source>
        <dbReference type="ARBA" id="ARBA00023163"/>
    </source>
</evidence>
<dbReference type="InterPro" id="IPR019786">
    <property type="entry name" value="Zinc_finger_PHD-type_CS"/>
</dbReference>
<keyword evidence="2" id="KW-0479">Metal-binding</keyword>
<feature type="region of interest" description="Disordered" evidence="11">
    <location>
        <begin position="157"/>
        <end position="206"/>
    </location>
</feature>
<dbReference type="PROSITE" id="PS50016">
    <property type="entry name" value="ZF_PHD_2"/>
    <property type="match status" value="1"/>
</dbReference>
<evidence type="ECO:0000256" key="3">
    <source>
        <dbReference type="ARBA" id="ARBA00022771"/>
    </source>
</evidence>
<feature type="compositionally biased region" description="Low complexity" evidence="11">
    <location>
        <begin position="653"/>
        <end position="662"/>
    </location>
</feature>
<dbReference type="InterPro" id="IPR019787">
    <property type="entry name" value="Znf_PHD-finger"/>
</dbReference>
<dbReference type="InterPro" id="IPR013083">
    <property type="entry name" value="Znf_RING/FYVE/PHD"/>
</dbReference>
<evidence type="ECO:0000259" key="12">
    <source>
        <dbReference type="PROSITE" id="PS50016"/>
    </source>
</evidence>
<feature type="compositionally biased region" description="Basic and acidic residues" evidence="11">
    <location>
        <begin position="157"/>
        <end position="169"/>
    </location>
</feature>
<dbReference type="GO" id="GO:0003677">
    <property type="term" value="F:DNA binding"/>
    <property type="evidence" value="ECO:0007669"/>
    <property type="project" value="UniProtKB-KW"/>
</dbReference>
<evidence type="ECO:0000256" key="9">
    <source>
        <dbReference type="ARBA" id="ARBA00023242"/>
    </source>
</evidence>
<keyword evidence="7" id="KW-0371">Homeobox</keyword>
<proteinExistence type="predicted"/>
<dbReference type="Pfam" id="PF00628">
    <property type="entry name" value="PHD"/>
    <property type="match status" value="1"/>
</dbReference>
<feature type="domain" description="PHD-type" evidence="12">
    <location>
        <begin position="971"/>
        <end position="1030"/>
    </location>
</feature>
<evidence type="ECO:0000256" key="7">
    <source>
        <dbReference type="ARBA" id="ARBA00023155"/>
    </source>
</evidence>
<feature type="compositionally biased region" description="Acidic residues" evidence="11">
    <location>
        <begin position="1288"/>
        <end position="1301"/>
    </location>
</feature>
<feature type="region of interest" description="Disordered" evidence="11">
    <location>
        <begin position="220"/>
        <end position="297"/>
    </location>
</feature>
<evidence type="ECO:0000256" key="2">
    <source>
        <dbReference type="ARBA" id="ARBA00022723"/>
    </source>
</evidence>